<gene>
    <name evidence="1" type="ORF">G5I_01604</name>
</gene>
<evidence type="ECO:0000313" key="2">
    <source>
        <dbReference type="Proteomes" id="UP000007755"/>
    </source>
</evidence>
<accession>F4W827</accession>
<evidence type="ECO:0000313" key="1">
    <source>
        <dbReference type="EMBL" id="EGI69697.1"/>
    </source>
</evidence>
<dbReference type="InParanoid" id="F4W827"/>
<keyword evidence="2" id="KW-1185">Reference proteome</keyword>
<organism evidence="2">
    <name type="scientific">Acromyrmex echinatior</name>
    <name type="common">Panamanian leafcutter ant</name>
    <name type="synonym">Acromyrmex octospinosus echinatior</name>
    <dbReference type="NCBI Taxonomy" id="103372"/>
    <lineage>
        <taxon>Eukaryota</taxon>
        <taxon>Metazoa</taxon>
        <taxon>Ecdysozoa</taxon>
        <taxon>Arthropoda</taxon>
        <taxon>Hexapoda</taxon>
        <taxon>Insecta</taxon>
        <taxon>Pterygota</taxon>
        <taxon>Neoptera</taxon>
        <taxon>Endopterygota</taxon>
        <taxon>Hymenoptera</taxon>
        <taxon>Apocrita</taxon>
        <taxon>Aculeata</taxon>
        <taxon>Formicoidea</taxon>
        <taxon>Formicidae</taxon>
        <taxon>Myrmicinae</taxon>
        <taxon>Acromyrmex</taxon>
    </lineage>
</organism>
<sequence length="147" mass="16927">MKEKTGSTVYKRKWGRAMQQKLPLGKGKEAADTMRRDARMCDVSLLRKLDFSRLHARTTTSESQTTENCPFHKPRDSGDARLNYVCIKVRSGIRRPGYCEVVRHCFAQCDLYPGGGTLEKEETLKRLKLPQILECSFKRQVPVNYDL</sequence>
<name>F4W827_ACREC</name>
<dbReference type="AlphaFoldDB" id="F4W827"/>
<dbReference type="EMBL" id="GL887888">
    <property type="protein sequence ID" value="EGI69697.1"/>
    <property type="molecule type" value="Genomic_DNA"/>
</dbReference>
<dbReference type="Proteomes" id="UP000007755">
    <property type="component" value="Unassembled WGS sequence"/>
</dbReference>
<protein>
    <submittedName>
        <fullName evidence="1">Uncharacterized protein</fullName>
    </submittedName>
</protein>
<proteinExistence type="predicted"/>
<reference evidence="1" key="1">
    <citation type="submission" date="2011-02" db="EMBL/GenBank/DDBJ databases">
        <title>The genome of the leaf-cutting ant Acromyrmex echinatior suggests key adaptations to social evolution and fungus farming.</title>
        <authorList>
            <person name="Nygaard S."/>
            <person name="Zhang G."/>
        </authorList>
    </citation>
    <scope>NUCLEOTIDE SEQUENCE</scope>
</reference>